<dbReference type="GO" id="GO:0016853">
    <property type="term" value="F:isomerase activity"/>
    <property type="evidence" value="ECO:0007669"/>
    <property type="project" value="UniProtKB-KW"/>
</dbReference>
<dbReference type="EMBL" id="LT960614">
    <property type="protein sequence ID" value="SON57959.1"/>
    <property type="molecule type" value="Genomic_DNA"/>
</dbReference>
<keyword evidence="5" id="KW-1185">Reference proteome</keyword>
<evidence type="ECO:0000313" key="5">
    <source>
        <dbReference type="Proteomes" id="UP000223606"/>
    </source>
</evidence>
<dbReference type="PANTHER" id="PTHR35530:SF2">
    <property type="entry name" value="BSL4019 PROTEIN"/>
    <property type="match status" value="1"/>
</dbReference>
<dbReference type="InterPro" id="IPR004370">
    <property type="entry name" value="4-OT-like_dom"/>
</dbReference>
<evidence type="ECO:0000313" key="4">
    <source>
        <dbReference type="EMBL" id="SON57959.1"/>
    </source>
</evidence>
<dbReference type="Pfam" id="PF01361">
    <property type="entry name" value="Tautomerase"/>
    <property type="match status" value="1"/>
</dbReference>
<dbReference type="AlphaFoldDB" id="A0A2C9DCQ5"/>
<dbReference type="KEGG" id="hdi:HDIA_4418"/>
<proteinExistence type="inferred from homology"/>
<keyword evidence="2" id="KW-0413">Isomerase</keyword>
<sequence>MPVLQLRYAPAPGRSAPPKSQLAAAVEKATVSILRKKAERIATLVEAVPAEDWFVGGTALSRLSLGSFFLEIRLTDGTNSKAEKAAFVSAVFEAMAKLLGPLHPESYIHVVEVPADAFGYGGLTQEYRFVSEQIDAMELRVRSDRALAFGVR</sequence>
<accession>A0A2C9DCQ5</accession>
<dbReference type="SUPFAM" id="SSF55331">
    <property type="entry name" value="Tautomerase/MIF"/>
    <property type="match status" value="1"/>
</dbReference>
<comment type="similarity">
    <text evidence="1">Belongs to the 4-oxalocrotonate tautomerase family.</text>
</comment>
<dbReference type="RefSeq" id="WP_099559098.1">
    <property type="nucleotide sequence ID" value="NZ_LT960614.1"/>
</dbReference>
<evidence type="ECO:0000259" key="3">
    <source>
        <dbReference type="Pfam" id="PF01361"/>
    </source>
</evidence>
<gene>
    <name evidence="4" type="ORF">HDIA_4418</name>
</gene>
<dbReference type="PANTHER" id="PTHR35530">
    <property type="entry name" value="TAUTOMERASE-RELATED"/>
    <property type="match status" value="1"/>
</dbReference>
<dbReference type="InterPro" id="IPR014347">
    <property type="entry name" value="Tautomerase/MIF_sf"/>
</dbReference>
<dbReference type="Proteomes" id="UP000223606">
    <property type="component" value="Chromosome 1"/>
</dbReference>
<organism evidence="4 5">
    <name type="scientific">Hartmannibacter diazotrophicus</name>
    <dbReference type="NCBI Taxonomy" id="1482074"/>
    <lineage>
        <taxon>Bacteria</taxon>
        <taxon>Pseudomonadati</taxon>
        <taxon>Pseudomonadota</taxon>
        <taxon>Alphaproteobacteria</taxon>
        <taxon>Hyphomicrobiales</taxon>
        <taxon>Pleomorphomonadaceae</taxon>
        <taxon>Hartmannibacter</taxon>
    </lineage>
</organism>
<protein>
    <submittedName>
        <fullName evidence="4">4-oxalocrotonate tautomerase</fullName>
    </submittedName>
</protein>
<name>A0A2C9DCQ5_9HYPH</name>
<dbReference type="OrthoDB" id="9803586at2"/>
<dbReference type="Gene3D" id="3.30.429.10">
    <property type="entry name" value="Macrophage Migration Inhibitory Factor"/>
    <property type="match status" value="2"/>
</dbReference>
<reference evidence="5" key="1">
    <citation type="submission" date="2017-09" db="EMBL/GenBank/DDBJ databases">
        <title>Genome sequence of Nannocystis excedens DSM 71.</title>
        <authorList>
            <person name="Blom J."/>
        </authorList>
    </citation>
    <scope>NUCLEOTIDE SEQUENCE [LARGE SCALE GENOMIC DNA]</scope>
    <source>
        <strain evidence="5">type strain: E19</strain>
    </source>
</reference>
<evidence type="ECO:0000256" key="1">
    <source>
        <dbReference type="ARBA" id="ARBA00006723"/>
    </source>
</evidence>
<feature type="domain" description="4-oxalocrotonate tautomerase-like" evidence="3">
    <location>
        <begin position="12"/>
        <end position="60"/>
    </location>
</feature>
<evidence type="ECO:0000256" key="2">
    <source>
        <dbReference type="ARBA" id="ARBA00023235"/>
    </source>
</evidence>